<name>E4U2W0_SULKY</name>
<dbReference type="KEGG" id="sku:Sulku_2064"/>
<gene>
    <name evidence="1" type="ordered locus">Sulku_2064</name>
</gene>
<keyword evidence="2" id="KW-1185">Reference proteome</keyword>
<dbReference type="EMBL" id="CP002355">
    <property type="protein sequence ID" value="ADR34724.1"/>
    <property type="molecule type" value="Genomic_DNA"/>
</dbReference>
<protein>
    <submittedName>
        <fullName evidence="1">Uncharacterized protein</fullName>
    </submittedName>
</protein>
<dbReference type="OrthoDB" id="5334672at2"/>
<organism evidence="1 2">
    <name type="scientific">Sulfuricurvum kujiense (strain ATCC BAA-921 / DSM 16994 / JCM 11577 / YK-1)</name>
    <dbReference type="NCBI Taxonomy" id="709032"/>
    <lineage>
        <taxon>Bacteria</taxon>
        <taxon>Pseudomonadati</taxon>
        <taxon>Campylobacterota</taxon>
        <taxon>Epsilonproteobacteria</taxon>
        <taxon>Campylobacterales</taxon>
        <taxon>Sulfurimonadaceae</taxon>
        <taxon>Sulfuricurvum</taxon>
    </lineage>
</organism>
<dbReference type="Proteomes" id="UP000008721">
    <property type="component" value="Chromosome"/>
</dbReference>
<dbReference type="eggNOG" id="ENOG5031JX0">
    <property type="taxonomic scope" value="Bacteria"/>
</dbReference>
<reference evidence="1 2" key="1">
    <citation type="journal article" date="2012" name="Stand. Genomic Sci.">
        <title>Complete genome sequence of the sulfur compounds oxidizing chemolithoautotroph Sulfuricurvum kujiense type strain (YK-1(T)).</title>
        <authorList>
            <person name="Han C."/>
            <person name="Kotsyurbenko O."/>
            <person name="Chertkov O."/>
            <person name="Held B."/>
            <person name="Lapidus A."/>
            <person name="Nolan M."/>
            <person name="Lucas S."/>
            <person name="Hammon N."/>
            <person name="Deshpande S."/>
            <person name="Cheng J.F."/>
            <person name="Tapia R."/>
            <person name="Goodwin L.A."/>
            <person name="Pitluck S."/>
            <person name="Liolios K."/>
            <person name="Pagani I."/>
            <person name="Ivanova N."/>
            <person name="Mavromatis K."/>
            <person name="Mikhailova N."/>
            <person name="Pati A."/>
            <person name="Chen A."/>
            <person name="Palaniappan K."/>
            <person name="Land M."/>
            <person name="Hauser L."/>
            <person name="Chang Y.J."/>
            <person name="Jeffries C.D."/>
            <person name="Brambilla E.M."/>
            <person name="Rohde M."/>
            <person name="Spring S."/>
            <person name="Sikorski J."/>
            <person name="Goker M."/>
            <person name="Woyke T."/>
            <person name="Bristow J."/>
            <person name="Eisen J.A."/>
            <person name="Markowitz V."/>
            <person name="Hugenholtz P."/>
            <person name="Kyrpides N.C."/>
            <person name="Klenk H.P."/>
            <person name="Detter J.C."/>
        </authorList>
    </citation>
    <scope>NUCLEOTIDE SEQUENCE [LARGE SCALE GENOMIC DNA]</scope>
    <source>
        <strain evidence="2">ATCC BAA-921 / DSM 16994 / JCM 11577 / YK-1</strain>
    </source>
</reference>
<evidence type="ECO:0000313" key="2">
    <source>
        <dbReference type="Proteomes" id="UP000008721"/>
    </source>
</evidence>
<dbReference type="AlphaFoldDB" id="E4U2W0"/>
<proteinExistence type="predicted"/>
<sequence length="153" mass="17657">MNSEISMIKAQTFTPIYSQLEDRIRFVINYADYTQRVDLWLTRAFLLKLIPTIEDYLDQYDTTANVEIQQQTDTAAQSQTDTPTLIMTEKEGYLVHSVDVTYHQESRQFSLLFKTNGVEVMATLAGPILRTLLKSIFSSIPKIDWGISPQWIQ</sequence>
<dbReference type="STRING" id="709032.Sulku_2064"/>
<dbReference type="HOGENOM" id="CLU_1863072_0_0_7"/>
<dbReference type="RefSeq" id="WP_013460921.1">
    <property type="nucleotide sequence ID" value="NC_014762.1"/>
</dbReference>
<evidence type="ECO:0000313" key="1">
    <source>
        <dbReference type="EMBL" id="ADR34724.1"/>
    </source>
</evidence>
<accession>E4U2W0</accession>